<proteinExistence type="predicted"/>
<dbReference type="EMBL" id="CP012670">
    <property type="protein sequence ID" value="AUX25760.1"/>
    <property type="molecule type" value="Genomic_DNA"/>
</dbReference>
<evidence type="ECO:0000313" key="2">
    <source>
        <dbReference type="Proteomes" id="UP000295781"/>
    </source>
</evidence>
<gene>
    <name evidence="1" type="ORF">SOCEGT47_063110</name>
</gene>
<organism evidence="1 2">
    <name type="scientific">Sorangium cellulosum</name>
    <name type="common">Polyangium cellulosum</name>
    <dbReference type="NCBI Taxonomy" id="56"/>
    <lineage>
        <taxon>Bacteria</taxon>
        <taxon>Pseudomonadati</taxon>
        <taxon>Myxococcota</taxon>
        <taxon>Polyangia</taxon>
        <taxon>Polyangiales</taxon>
        <taxon>Polyangiaceae</taxon>
        <taxon>Sorangium</taxon>
    </lineage>
</organism>
<sequence length="278" mass="29124">MDVLGCLGILLMTATGCMATELEIDADVGAEDLGSGAGALVSMNALSFNALSFNALSFNALSFNALSFNALESEATSALQDPGEGGDLFRTLVRYTVSCALTGTQSFSFSWTDGAGTTHEEVYPGQLGLAAAWGEGALDAVGKQMVSACLAARTNRYGVSVVISMRSHEKPLRHDVAEDELDAYAHVEGAFWGNLFAETPCLRACYHEPSVPVARSAQRDCAAGQLDGAGGIEDCGMIEIVGSCQDLCGGLHPPGQYYKDCDDPDSGRTRNVVTTALE</sequence>
<dbReference type="Proteomes" id="UP000295781">
    <property type="component" value="Chromosome"/>
</dbReference>
<evidence type="ECO:0000313" key="1">
    <source>
        <dbReference type="EMBL" id="AUX25760.1"/>
    </source>
</evidence>
<name>A0A4P2Q8C9_SORCE</name>
<dbReference type="AlphaFoldDB" id="A0A4P2Q8C9"/>
<reference evidence="1 2" key="1">
    <citation type="submission" date="2015-09" db="EMBL/GenBank/DDBJ databases">
        <title>Sorangium comparison.</title>
        <authorList>
            <person name="Zaburannyi N."/>
            <person name="Bunk B."/>
            <person name="Overmann J."/>
            <person name="Mueller R."/>
        </authorList>
    </citation>
    <scope>NUCLEOTIDE SEQUENCE [LARGE SCALE GENOMIC DNA]</scope>
    <source>
        <strain evidence="1 2">So ceGT47</strain>
    </source>
</reference>
<accession>A0A4P2Q8C9</accession>
<protein>
    <submittedName>
        <fullName evidence="1">Uncharacterized protein</fullName>
    </submittedName>
</protein>